<feature type="compositionally biased region" description="Gly residues" evidence="1">
    <location>
        <begin position="833"/>
        <end position="843"/>
    </location>
</feature>
<feature type="region of interest" description="Disordered" evidence="1">
    <location>
        <begin position="745"/>
        <end position="768"/>
    </location>
</feature>
<name>A0AAN9YHG8_9PEZI</name>
<dbReference type="AlphaFoldDB" id="A0AAN9YHG8"/>
<reference evidence="2 3" key="1">
    <citation type="journal article" date="2023" name="PLoS ONE">
        <title>Cytospora paraplurivora sp. nov. isolated from orchards with fruit tree decline syndrome in Ontario, Canada.</title>
        <authorList>
            <person name="Ilyukhin E."/>
            <person name="Nguyen H.D.T."/>
            <person name="Castle A.J."/>
            <person name="Ellouze W."/>
        </authorList>
    </citation>
    <scope>NUCLEOTIDE SEQUENCE [LARGE SCALE GENOMIC DNA]</scope>
    <source>
        <strain evidence="2 3">FDS-564</strain>
    </source>
</reference>
<accession>A0AAN9YHG8</accession>
<feature type="compositionally biased region" description="Basic and acidic residues" evidence="1">
    <location>
        <begin position="178"/>
        <end position="188"/>
    </location>
</feature>
<comment type="caution">
    <text evidence="2">The sequence shown here is derived from an EMBL/GenBank/DDBJ whole genome shotgun (WGS) entry which is preliminary data.</text>
</comment>
<dbReference type="EMBL" id="JAJSPL020000009">
    <property type="protein sequence ID" value="KAK7744993.1"/>
    <property type="molecule type" value="Genomic_DNA"/>
</dbReference>
<sequence length="893" mass="99497">MATAGHQHDSNCRGYVPDYTVRYRGSQRAEHRFGPGHRAEIQQMLQLEDDAQDPPDFNGQWEDFPRVARARMNLTALSQHYDLYFVAYRGHIYVYRLNRGCRVALGEPAAILNPKDSGTRMAKHVGGYINPTFPQEINHMVVGELGEEEILLVGRDNGDVAAWYTHMIARHIETDLSRSKERLQRDSDSPGYDSRLPSPKHFFADNVGMSAWGLAIHKESRLIAVSSNTHEITVFAFAMNRKEGAADPPSSGSDRVVLDEQRPTCGDQAPESPPGHTLVRSIKDSMWILVLEEAPSIEHPIFPWELNPSFHDSVAAYLPDFANGRGKLQLSRDKTVISEGEAHVQIGKLQRRFQTRQRSWRIVLSLGADASNVPSIAFCEDAEGNANRIAAIDINGYLYVVDIWQIARKPIRVPPHNVQTPAGRRQMQVRGWNILPVTDSHLLQTRTLHAAIGLHPSKAVHRAKTSRGAWLDISKCMSEVPHDAASPVHKRRIANFRPSDVSGERDGLTAGSSLEIEIPVVPLLASHVLDPIHDPDDGIDLGAGPVHLAMTMVPYSGAHHTAFPTPQALAEFAGPRAAIDRAQRVRAALTPNQFRKKAQLWDAEDLLRDVSFLRFNEHDIEISSLNPSDCGAVCHHVLDNWNAHNQQGNWDMHFGQRCSMLLRIPELNLVIMGSMCGRVALITLTKPPQPEDTPSHDTSSQETANVPRRAFRVDAVLPFNKEERSKERPFVCLLGIAVSPVPEARSRGLELRRRRQTKHGGREIEPGPPRRWRLILNYQDHTVMQYEIVRREDGEKRSWSDFTGPAAHRHGCFRVSNMGDDSETKLSDSNSEGRGGGDGGADLGNGNDDGGDGVGSDTESEHGQQQEELIFGAEEAEWHSPDPDADFPDMQFV</sequence>
<proteinExistence type="predicted"/>
<dbReference type="InterPro" id="IPR014839">
    <property type="entry name" value="Crt10"/>
</dbReference>
<feature type="region of interest" description="Disordered" evidence="1">
    <location>
        <begin position="686"/>
        <end position="706"/>
    </location>
</feature>
<evidence type="ECO:0000313" key="3">
    <source>
        <dbReference type="Proteomes" id="UP001320245"/>
    </source>
</evidence>
<feature type="region of interest" description="Disordered" evidence="1">
    <location>
        <begin position="178"/>
        <end position="197"/>
    </location>
</feature>
<feature type="region of interest" description="Disordered" evidence="1">
    <location>
        <begin position="809"/>
        <end position="893"/>
    </location>
</feature>
<evidence type="ECO:0000256" key="1">
    <source>
        <dbReference type="SAM" id="MobiDB-lite"/>
    </source>
</evidence>
<dbReference type="Pfam" id="PF08728">
    <property type="entry name" value="CRT10"/>
    <property type="match status" value="1"/>
</dbReference>
<keyword evidence="3" id="KW-1185">Reference proteome</keyword>
<gene>
    <name evidence="2" type="ORF">SLS53_003227</name>
</gene>
<dbReference type="Proteomes" id="UP001320245">
    <property type="component" value="Unassembled WGS sequence"/>
</dbReference>
<protein>
    <submittedName>
        <fullName evidence="2">Uncharacterized protein</fullName>
    </submittedName>
</protein>
<organism evidence="2 3">
    <name type="scientific">Cytospora paraplurivora</name>
    <dbReference type="NCBI Taxonomy" id="2898453"/>
    <lineage>
        <taxon>Eukaryota</taxon>
        <taxon>Fungi</taxon>
        <taxon>Dikarya</taxon>
        <taxon>Ascomycota</taxon>
        <taxon>Pezizomycotina</taxon>
        <taxon>Sordariomycetes</taxon>
        <taxon>Sordariomycetidae</taxon>
        <taxon>Diaporthales</taxon>
        <taxon>Cytosporaceae</taxon>
        <taxon>Cytospora</taxon>
    </lineage>
</organism>
<evidence type="ECO:0000313" key="2">
    <source>
        <dbReference type="EMBL" id="KAK7744993.1"/>
    </source>
</evidence>